<comment type="caution">
    <text evidence="1">The sequence shown here is derived from an EMBL/GenBank/DDBJ whole genome shotgun (WGS) entry which is preliminary data.</text>
</comment>
<evidence type="ECO:0000313" key="1">
    <source>
        <dbReference type="EMBL" id="OAV62842.1"/>
    </source>
</evidence>
<gene>
    <name evidence="1" type="ORF">A6F49_04870</name>
</gene>
<dbReference type="OrthoDB" id="4762742at2"/>
<dbReference type="AlphaFoldDB" id="A0A1B7M2L4"/>
<evidence type="ECO:0000313" key="2">
    <source>
        <dbReference type="Proteomes" id="UP000078292"/>
    </source>
</evidence>
<reference evidence="1 2" key="1">
    <citation type="submission" date="2016-04" db="EMBL/GenBank/DDBJ databases">
        <title>First whole genome shotgun sequence of the bacterium Enteractinococcus sp. strain UASWS1574.</title>
        <authorList>
            <person name="Crovadore J."/>
            <person name="Chablais R."/>
            <person name="Lefort F."/>
        </authorList>
    </citation>
    <scope>NUCLEOTIDE SEQUENCE [LARGE SCALE GENOMIC DNA]</scope>
    <source>
        <strain evidence="1 2">UASWS1574</strain>
    </source>
</reference>
<dbReference type="EMBL" id="LXEY01000008">
    <property type="protein sequence ID" value="OAV62842.1"/>
    <property type="molecule type" value="Genomic_DNA"/>
</dbReference>
<dbReference type="STRING" id="1837282.A6F49_04870"/>
<protein>
    <submittedName>
        <fullName evidence="1">Uncharacterized protein</fullName>
    </submittedName>
</protein>
<dbReference type="Proteomes" id="UP000078292">
    <property type="component" value="Unassembled WGS sequence"/>
</dbReference>
<name>A0A1B7M2L4_9MICC</name>
<accession>A0A1B7M2L4</accession>
<sequence length="157" mass="18396">MISAAFILEAIESKYPRAVMVPELSINDPYWHDWDHRPSPDKRLDGHKPIRRIDALMFETYQRTAIEVKISASDYSLDTQQKRRPWRRVTHRFIYAVPHSLDVMAPHGCGLWKIHDDGKIEVVKKAIINRHPEPLPQDVILRMAYRAAGKKFPEYNL</sequence>
<proteinExistence type="predicted"/>
<dbReference type="RefSeq" id="WP_043055575.1">
    <property type="nucleotide sequence ID" value="NZ_LXEY01000008.1"/>
</dbReference>
<organism evidence="1 2">
    <name type="scientific">Enteractinococcus helveticum</name>
    <dbReference type="NCBI Taxonomy" id="1837282"/>
    <lineage>
        <taxon>Bacteria</taxon>
        <taxon>Bacillati</taxon>
        <taxon>Actinomycetota</taxon>
        <taxon>Actinomycetes</taxon>
        <taxon>Micrococcales</taxon>
        <taxon>Micrococcaceae</taxon>
    </lineage>
</organism>
<keyword evidence="2" id="KW-1185">Reference proteome</keyword>